<evidence type="ECO:0000313" key="2">
    <source>
        <dbReference type="EMBL" id="GAA3013749.1"/>
    </source>
</evidence>
<dbReference type="EMBL" id="BAAAWD010000010">
    <property type="protein sequence ID" value="GAA3013749.1"/>
    <property type="molecule type" value="Genomic_DNA"/>
</dbReference>
<keyword evidence="1" id="KW-0812">Transmembrane</keyword>
<comment type="caution">
    <text evidence="2">The sequence shown here is derived from an EMBL/GenBank/DDBJ whole genome shotgun (WGS) entry which is preliminary data.</text>
</comment>
<keyword evidence="1" id="KW-0472">Membrane</keyword>
<evidence type="ECO:0000256" key="1">
    <source>
        <dbReference type="SAM" id="Phobius"/>
    </source>
</evidence>
<evidence type="ECO:0000313" key="3">
    <source>
        <dbReference type="Proteomes" id="UP001499930"/>
    </source>
</evidence>
<proteinExistence type="predicted"/>
<sequence>MIDAVASEWLKLRSLRSTYHVLASTLSALALTGFAAFSISKYFDTKGPGTEPVGTGLALGADIPPVLFGVLGVLAISGEYGTGMIRLTLTTVRRPWIVVAAKAVVVAAVAAIAGQLLAFATYLTAQAVVGGRPIGASLSEPAVLTQIPAAGVCCAVAAVTGLSLATILRSTPGALVALVALLLVPAGVERFLPAPWNDLVASLTLSSLAEQLAGVPGSGAFGPSTAVAVLAVHVTLLLLAAILAITKRDA</sequence>
<feature type="transmembrane region" description="Helical" evidence="1">
    <location>
        <begin position="21"/>
        <end position="43"/>
    </location>
</feature>
<accession>A0ABN3Y2I7</accession>
<feature type="transmembrane region" description="Helical" evidence="1">
    <location>
        <begin position="174"/>
        <end position="192"/>
    </location>
</feature>
<keyword evidence="1" id="KW-1133">Transmembrane helix</keyword>
<dbReference type="Proteomes" id="UP001499930">
    <property type="component" value="Unassembled WGS sequence"/>
</dbReference>
<protein>
    <submittedName>
        <fullName evidence="2">ABC transporter permease</fullName>
    </submittedName>
</protein>
<name>A0ABN3Y2I7_9ACTN</name>
<gene>
    <name evidence="2" type="ORF">GCM10017559_41260</name>
</gene>
<feature type="transmembrane region" description="Helical" evidence="1">
    <location>
        <begin position="63"/>
        <end position="85"/>
    </location>
</feature>
<keyword evidence="3" id="KW-1185">Reference proteome</keyword>
<feature type="transmembrane region" description="Helical" evidence="1">
    <location>
        <begin position="143"/>
        <end position="167"/>
    </location>
</feature>
<dbReference type="RefSeq" id="WP_344897705.1">
    <property type="nucleotide sequence ID" value="NZ_BAAAWD010000010.1"/>
</dbReference>
<reference evidence="2 3" key="1">
    <citation type="journal article" date="2019" name="Int. J. Syst. Evol. Microbiol.">
        <title>The Global Catalogue of Microorganisms (GCM) 10K type strain sequencing project: providing services to taxonomists for standard genome sequencing and annotation.</title>
        <authorList>
            <consortium name="The Broad Institute Genomics Platform"/>
            <consortium name="The Broad Institute Genome Sequencing Center for Infectious Disease"/>
            <person name="Wu L."/>
            <person name="Ma J."/>
        </authorList>
    </citation>
    <scope>NUCLEOTIDE SEQUENCE [LARGE SCALE GENOMIC DNA]</scope>
    <source>
        <strain evidence="2 3">JCM 3106</strain>
    </source>
</reference>
<organism evidence="2 3">
    <name type="scientific">Streptosporangium longisporum</name>
    <dbReference type="NCBI Taxonomy" id="46187"/>
    <lineage>
        <taxon>Bacteria</taxon>
        <taxon>Bacillati</taxon>
        <taxon>Actinomycetota</taxon>
        <taxon>Actinomycetes</taxon>
        <taxon>Streptosporangiales</taxon>
        <taxon>Streptosporangiaceae</taxon>
        <taxon>Streptosporangium</taxon>
    </lineage>
</organism>
<feature type="transmembrane region" description="Helical" evidence="1">
    <location>
        <begin position="226"/>
        <end position="245"/>
    </location>
</feature>
<feature type="transmembrane region" description="Helical" evidence="1">
    <location>
        <begin position="97"/>
        <end position="123"/>
    </location>
</feature>